<feature type="transmembrane region" description="Helical" evidence="9">
    <location>
        <begin position="128"/>
        <end position="149"/>
    </location>
</feature>
<proteinExistence type="inferred from homology"/>
<dbReference type="PANTHER" id="PTHR35011">
    <property type="entry name" value="2,3-DIKETO-L-GULONATE TRAP TRANSPORTER SMALL PERMEASE PROTEIN YIAM"/>
    <property type="match status" value="1"/>
</dbReference>
<comment type="subcellular location">
    <subcellularLocation>
        <location evidence="1">Cell inner membrane</location>
        <topology evidence="1">Multi-pass membrane protein</topology>
    </subcellularLocation>
</comment>
<dbReference type="InterPro" id="IPR055348">
    <property type="entry name" value="DctQ"/>
</dbReference>
<name>A0A938B3L9_UNCTE</name>
<protein>
    <submittedName>
        <fullName evidence="11">TRAP transporter small permease</fullName>
    </submittedName>
</protein>
<dbReference type="Proteomes" id="UP000712673">
    <property type="component" value="Unassembled WGS sequence"/>
</dbReference>
<evidence type="ECO:0000256" key="6">
    <source>
        <dbReference type="ARBA" id="ARBA00022989"/>
    </source>
</evidence>
<dbReference type="GO" id="GO:0015740">
    <property type="term" value="P:C4-dicarboxylate transport"/>
    <property type="evidence" value="ECO:0007669"/>
    <property type="project" value="TreeGrafter"/>
</dbReference>
<dbReference type="Pfam" id="PF04290">
    <property type="entry name" value="DctQ"/>
    <property type="match status" value="1"/>
</dbReference>
<sequence>MNRCSASYWANCTPGNPWSVYWLYVRRIASNGPPPEELAVAWLRWLDQGLAKLERTVIVLLLSGLLGLGLLQVLARNLFASGLFWADELLQHLVLWLGVLGASLATREQRHLRLDVLTYVFPAQYQPWLALLVHSTACLACSVLTWAAWELVRSEHEAGTMLTFGMPGWMAQSIVPLGLLSIAWRFLLHGLDALWQLTLQQRRP</sequence>
<keyword evidence="6 9" id="KW-1133">Transmembrane helix</keyword>
<evidence type="ECO:0000256" key="3">
    <source>
        <dbReference type="ARBA" id="ARBA00022475"/>
    </source>
</evidence>
<dbReference type="GO" id="GO:0005886">
    <property type="term" value="C:plasma membrane"/>
    <property type="evidence" value="ECO:0007669"/>
    <property type="project" value="UniProtKB-SubCell"/>
</dbReference>
<keyword evidence="4" id="KW-0997">Cell inner membrane</keyword>
<evidence type="ECO:0000256" key="8">
    <source>
        <dbReference type="ARBA" id="ARBA00038436"/>
    </source>
</evidence>
<feature type="transmembrane region" description="Helical" evidence="9">
    <location>
        <begin position="169"/>
        <end position="188"/>
    </location>
</feature>
<evidence type="ECO:0000256" key="9">
    <source>
        <dbReference type="SAM" id="Phobius"/>
    </source>
</evidence>
<evidence type="ECO:0000256" key="7">
    <source>
        <dbReference type="ARBA" id="ARBA00023136"/>
    </source>
</evidence>
<evidence type="ECO:0000313" key="11">
    <source>
        <dbReference type="EMBL" id="MBM3225481.1"/>
    </source>
</evidence>
<evidence type="ECO:0000256" key="1">
    <source>
        <dbReference type="ARBA" id="ARBA00004429"/>
    </source>
</evidence>
<keyword evidence="3" id="KW-1003">Cell membrane</keyword>
<comment type="caution">
    <text evidence="11">The sequence shown here is derived from an EMBL/GenBank/DDBJ whole genome shotgun (WGS) entry which is preliminary data.</text>
</comment>
<organism evidence="11 12">
    <name type="scientific">Tectimicrobiota bacterium</name>
    <dbReference type="NCBI Taxonomy" id="2528274"/>
    <lineage>
        <taxon>Bacteria</taxon>
        <taxon>Pseudomonadati</taxon>
        <taxon>Nitrospinota/Tectimicrobiota group</taxon>
        <taxon>Candidatus Tectimicrobiota</taxon>
    </lineage>
</organism>
<keyword evidence="7 9" id="KW-0472">Membrane</keyword>
<accession>A0A938B3L9</accession>
<feature type="transmembrane region" description="Helical" evidence="9">
    <location>
        <begin position="57"/>
        <end position="77"/>
    </location>
</feature>
<evidence type="ECO:0000256" key="2">
    <source>
        <dbReference type="ARBA" id="ARBA00022448"/>
    </source>
</evidence>
<keyword evidence="2" id="KW-0813">Transport</keyword>
<dbReference type="GO" id="GO:0022857">
    <property type="term" value="F:transmembrane transporter activity"/>
    <property type="evidence" value="ECO:0007669"/>
    <property type="project" value="TreeGrafter"/>
</dbReference>
<evidence type="ECO:0000256" key="4">
    <source>
        <dbReference type="ARBA" id="ARBA00022519"/>
    </source>
</evidence>
<dbReference type="EMBL" id="VGLS01000589">
    <property type="protein sequence ID" value="MBM3225481.1"/>
    <property type="molecule type" value="Genomic_DNA"/>
</dbReference>
<reference evidence="11" key="1">
    <citation type="submission" date="2019-03" db="EMBL/GenBank/DDBJ databases">
        <title>Lake Tanganyika Metagenome-Assembled Genomes (MAGs).</title>
        <authorList>
            <person name="Tran P."/>
        </authorList>
    </citation>
    <scope>NUCLEOTIDE SEQUENCE</scope>
    <source>
        <strain evidence="11">K_DeepCast_65m_m2_066</strain>
    </source>
</reference>
<feature type="domain" description="Tripartite ATP-independent periplasmic transporters DctQ component" evidence="10">
    <location>
        <begin position="66"/>
        <end position="189"/>
    </location>
</feature>
<feature type="transmembrane region" description="Helical" evidence="9">
    <location>
        <begin position="89"/>
        <end position="107"/>
    </location>
</feature>
<comment type="similarity">
    <text evidence="8">Belongs to the TRAP transporter small permease family.</text>
</comment>
<dbReference type="PANTHER" id="PTHR35011:SF2">
    <property type="entry name" value="2,3-DIKETO-L-GULONATE TRAP TRANSPORTER SMALL PERMEASE PROTEIN YIAM"/>
    <property type="match status" value="1"/>
</dbReference>
<evidence type="ECO:0000256" key="5">
    <source>
        <dbReference type="ARBA" id="ARBA00022692"/>
    </source>
</evidence>
<dbReference type="AlphaFoldDB" id="A0A938B3L9"/>
<gene>
    <name evidence="11" type="ORF">FJZ47_17000</name>
</gene>
<keyword evidence="5 9" id="KW-0812">Transmembrane</keyword>
<evidence type="ECO:0000259" key="10">
    <source>
        <dbReference type="Pfam" id="PF04290"/>
    </source>
</evidence>
<dbReference type="InterPro" id="IPR007387">
    <property type="entry name" value="TRAP_DctQ"/>
</dbReference>
<evidence type="ECO:0000313" key="12">
    <source>
        <dbReference type="Proteomes" id="UP000712673"/>
    </source>
</evidence>